<accession>A0AAP2CHX0</accession>
<evidence type="ECO:0000256" key="9">
    <source>
        <dbReference type="ARBA" id="ARBA00038276"/>
    </source>
</evidence>
<comment type="cofactor">
    <cofactor evidence="1">
        <name>Mg(2+)</name>
        <dbReference type="ChEBI" id="CHEBI:18420"/>
    </cofactor>
</comment>
<dbReference type="CDD" id="cd05403">
    <property type="entry name" value="NT_KNTase_like"/>
    <property type="match status" value="1"/>
</dbReference>
<dbReference type="RefSeq" id="WP_213945866.1">
    <property type="nucleotide sequence ID" value="NZ_JAHBGI010000007.1"/>
</dbReference>
<evidence type="ECO:0000256" key="1">
    <source>
        <dbReference type="ARBA" id="ARBA00001946"/>
    </source>
</evidence>
<dbReference type="PANTHER" id="PTHR33571">
    <property type="entry name" value="SSL8005 PROTEIN"/>
    <property type="match status" value="1"/>
</dbReference>
<protein>
    <submittedName>
        <fullName evidence="11">Nucleotidyltransferase domain-containing protein</fullName>
    </submittedName>
</protein>
<keyword evidence="12" id="KW-1185">Reference proteome</keyword>
<dbReference type="GO" id="GO:0016779">
    <property type="term" value="F:nucleotidyltransferase activity"/>
    <property type="evidence" value="ECO:0007669"/>
    <property type="project" value="UniProtKB-KW"/>
</dbReference>
<proteinExistence type="inferred from homology"/>
<gene>
    <name evidence="11" type="ORF">KI659_13435</name>
</gene>
<comment type="similarity">
    <text evidence="9">Belongs to the MntA antitoxin family.</text>
</comment>
<dbReference type="SUPFAM" id="SSF81301">
    <property type="entry name" value="Nucleotidyltransferase"/>
    <property type="match status" value="1"/>
</dbReference>
<keyword evidence="4" id="KW-0548">Nucleotidyltransferase</keyword>
<dbReference type="InterPro" id="IPR052038">
    <property type="entry name" value="Type-VII_TA_antitoxin"/>
</dbReference>
<evidence type="ECO:0000256" key="8">
    <source>
        <dbReference type="ARBA" id="ARBA00022842"/>
    </source>
</evidence>
<dbReference type="Pfam" id="PF01909">
    <property type="entry name" value="NTP_transf_2"/>
    <property type="match status" value="1"/>
</dbReference>
<dbReference type="Gene3D" id="3.30.460.10">
    <property type="entry name" value="Beta Polymerase, domain 2"/>
    <property type="match status" value="1"/>
</dbReference>
<dbReference type="Proteomes" id="UP001319104">
    <property type="component" value="Unassembled WGS sequence"/>
</dbReference>
<evidence type="ECO:0000313" key="11">
    <source>
        <dbReference type="EMBL" id="MBS9525016.1"/>
    </source>
</evidence>
<keyword evidence="3" id="KW-0808">Transferase</keyword>
<organism evidence="11 12">
    <name type="scientific">Litoribacter ruber</name>
    <dbReference type="NCBI Taxonomy" id="702568"/>
    <lineage>
        <taxon>Bacteria</taxon>
        <taxon>Pseudomonadati</taxon>
        <taxon>Bacteroidota</taxon>
        <taxon>Cytophagia</taxon>
        <taxon>Cytophagales</taxon>
        <taxon>Cyclobacteriaceae</taxon>
        <taxon>Litoribacter</taxon>
    </lineage>
</organism>
<feature type="domain" description="Polymerase nucleotidyl transferase" evidence="10">
    <location>
        <begin position="16"/>
        <end position="98"/>
    </location>
</feature>
<keyword evidence="2" id="KW-1277">Toxin-antitoxin system</keyword>
<evidence type="ECO:0000259" key="10">
    <source>
        <dbReference type="Pfam" id="PF01909"/>
    </source>
</evidence>
<evidence type="ECO:0000256" key="4">
    <source>
        <dbReference type="ARBA" id="ARBA00022695"/>
    </source>
</evidence>
<evidence type="ECO:0000313" key="12">
    <source>
        <dbReference type="Proteomes" id="UP001319104"/>
    </source>
</evidence>
<dbReference type="AlphaFoldDB" id="A0AAP2CHX0"/>
<keyword evidence="8" id="KW-0460">Magnesium</keyword>
<dbReference type="GO" id="GO:0005524">
    <property type="term" value="F:ATP binding"/>
    <property type="evidence" value="ECO:0007669"/>
    <property type="project" value="UniProtKB-KW"/>
</dbReference>
<dbReference type="PANTHER" id="PTHR33571:SF12">
    <property type="entry name" value="BSL3053 PROTEIN"/>
    <property type="match status" value="1"/>
</dbReference>
<keyword evidence="5" id="KW-0479">Metal-binding</keyword>
<evidence type="ECO:0000256" key="6">
    <source>
        <dbReference type="ARBA" id="ARBA00022741"/>
    </source>
</evidence>
<comment type="caution">
    <text evidence="11">The sequence shown here is derived from an EMBL/GenBank/DDBJ whole genome shotgun (WGS) entry which is preliminary data.</text>
</comment>
<sequence>MRIVKEIHGRKKEFLDLCRQHQVKSLYAFGSSVTDYFDEKRSDIDLLVEIDEADPIERGGLLMDFWDQMEVFFGRKVDLLTDSSIRNPILRQSIDKKMVLLFNEDMEWLEAASRNPAFDFLKDPAEDVYSLKNGSLLREQDEK</sequence>
<evidence type="ECO:0000256" key="2">
    <source>
        <dbReference type="ARBA" id="ARBA00022649"/>
    </source>
</evidence>
<name>A0AAP2CHX0_9BACT</name>
<evidence type="ECO:0000256" key="5">
    <source>
        <dbReference type="ARBA" id="ARBA00022723"/>
    </source>
</evidence>
<keyword evidence="6" id="KW-0547">Nucleotide-binding</keyword>
<dbReference type="InterPro" id="IPR043519">
    <property type="entry name" value="NT_sf"/>
</dbReference>
<evidence type="ECO:0000256" key="3">
    <source>
        <dbReference type="ARBA" id="ARBA00022679"/>
    </source>
</evidence>
<keyword evidence="7" id="KW-0067">ATP-binding</keyword>
<evidence type="ECO:0000256" key="7">
    <source>
        <dbReference type="ARBA" id="ARBA00022840"/>
    </source>
</evidence>
<dbReference type="EMBL" id="JAHCMY010000007">
    <property type="protein sequence ID" value="MBS9525016.1"/>
    <property type="molecule type" value="Genomic_DNA"/>
</dbReference>
<reference evidence="11 12" key="1">
    <citation type="submission" date="2021-05" db="EMBL/GenBank/DDBJ databases">
        <authorList>
            <person name="Zhang Z.D."/>
            <person name="Osman G."/>
        </authorList>
    </citation>
    <scope>NUCLEOTIDE SEQUENCE [LARGE SCALE GENOMIC DNA]</scope>
    <source>
        <strain evidence="11 12">KCTC 32217</strain>
    </source>
</reference>
<dbReference type="InterPro" id="IPR002934">
    <property type="entry name" value="Polymerase_NTP_transf_dom"/>
</dbReference>
<dbReference type="GO" id="GO:0046872">
    <property type="term" value="F:metal ion binding"/>
    <property type="evidence" value="ECO:0007669"/>
    <property type="project" value="UniProtKB-KW"/>
</dbReference>